<evidence type="ECO:0000259" key="18">
    <source>
        <dbReference type="Pfam" id="PF04757"/>
    </source>
</evidence>
<dbReference type="GO" id="GO:1990429">
    <property type="term" value="C:peroxisomal importomer complex"/>
    <property type="evidence" value="ECO:0007669"/>
    <property type="project" value="TreeGrafter"/>
</dbReference>
<protein>
    <recommendedName>
        <fullName evidence="4 16">Peroxisome assembly protein 12</fullName>
    </recommendedName>
    <alternativeName>
        <fullName evidence="14 16">Peroxin-12</fullName>
    </alternativeName>
</protein>
<evidence type="ECO:0000256" key="13">
    <source>
        <dbReference type="ARBA" id="ARBA00023140"/>
    </source>
</evidence>
<evidence type="ECO:0000256" key="8">
    <source>
        <dbReference type="ARBA" id="ARBA00022771"/>
    </source>
</evidence>
<evidence type="ECO:0000256" key="3">
    <source>
        <dbReference type="ARBA" id="ARBA00008704"/>
    </source>
</evidence>
<feature type="region of interest" description="Disordered" evidence="17">
    <location>
        <begin position="289"/>
        <end position="311"/>
    </location>
</feature>
<comment type="subcellular location">
    <subcellularLocation>
        <location evidence="1">Peroxisome membrane</location>
        <topology evidence="1">Multi-pass membrane protein</topology>
    </subcellularLocation>
</comment>
<dbReference type="GO" id="GO:0008270">
    <property type="term" value="F:zinc ion binding"/>
    <property type="evidence" value="ECO:0007669"/>
    <property type="project" value="UniProtKB-KW"/>
</dbReference>
<dbReference type="GO" id="GO:0004842">
    <property type="term" value="F:ubiquitin-protein transferase activity"/>
    <property type="evidence" value="ECO:0007669"/>
    <property type="project" value="TreeGrafter"/>
</dbReference>
<evidence type="ECO:0000256" key="4">
    <source>
        <dbReference type="ARBA" id="ARBA00018980"/>
    </source>
</evidence>
<evidence type="ECO:0000256" key="15">
    <source>
        <dbReference type="ARBA" id="ARBA00034505"/>
    </source>
</evidence>
<name>A0AAD5SB25_9FUNG</name>
<reference evidence="19" key="1">
    <citation type="submission" date="2020-05" db="EMBL/GenBank/DDBJ databases">
        <title>Phylogenomic resolution of chytrid fungi.</title>
        <authorList>
            <person name="Stajich J.E."/>
            <person name="Amses K."/>
            <person name="Simmons R."/>
            <person name="Seto K."/>
            <person name="Myers J."/>
            <person name="Bonds A."/>
            <person name="Quandt C.A."/>
            <person name="Barry K."/>
            <person name="Liu P."/>
            <person name="Grigoriev I."/>
            <person name="Longcore J.E."/>
            <person name="James T.Y."/>
        </authorList>
    </citation>
    <scope>NUCLEOTIDE SEQUENCE</scope>
    <source>
        <strain evidence="19">JEL0318</strain>
    </source>
</reference>
<evidence type="ECO:0000256" key="11">
    <source>
        <dbReference type="ARBA" id="ARBA00022989"/>
    </source>
</evidence>
<evidence type="ECO:0000256" key="12">
    <source>
        <dbReference type="ARBA" id="ARBA00023136"/>
    </source>
</evidence>
<comment type="similarity">
    <text evidence="3 16">Belongs to the pex2/pex10/pex12 family.</text>
</comment>
<dbReference type="GO" id="GO:0006513">
    <property type="term" value="P:protein monoubiquitination"/>
    <property type="evidence" value="ECO:0007669"/>
    <property type="project" value="TreeGrafter"/>
</dbReference>
<keyword evidence="20" id="KW-1185">Reference proteome</keyword>
<comment type="caution">
    <text evidence="19">The sequence shown here is derived from an EMBL/GenBank/DDBJ whole genome shotgun (WGS) entry which is preliminary data.</text>
</comment>
<gene>
    <name evidence="19" type="primary">PEX12</name>
    <name evidence="19" type="ORF">HK097_007837</name>
</gene>
<feature type="compositionally biased region" description="Pro residues" evidence="17">
    <location>
        <begin position="289"/>
        <end position="307"/>
    </location>
</feature>
<dbReference type="PANTHER" id="PTHR12888">
    <property type="entry name" value="PEROXISOME ASSEMBLY PROTEIN 12 PEROXIN-12"/>
    <property type="match status" value="1"/>
</dbReference>
<keyword evidence="5" id="KW-0813">Transport</keyword>
<evidence type="ECO:0000313" key="20">
    <source>
        <dbReference type="Proteomes" id="UP001212841"/>
    </source>
</evidence>
<dbReference type="PIRSF" id="PIRSF038074">
    <property type="entry name" value="Peroxisome_assembly_p12"/>
    <property type="match status" value="1"/>
</dbReference>
<evidence type="ECO:0000256" key="1">
    <source>
        <dbReference type="ARBA" id="ARBA00004585"/>
    </source>
</evidence>
<evidence type="ECO:0000256" key="14">
    <source>
        <dbReference type="ARBA" id="ARBA00029692"/>
    </source>
</evidence>
<comment type="pathway">
    <text evidence="2">Protein modification; protein ubiquitination.</text>
</comment>
<dbReference type="GO" id="GO:0016562">
    <property type="term" value="P:protein import into peroxisome matrix, receptor recycling"/>
    <property type="evidence" value="ECO:0007669"/>
    <property type="project" value="UniProtKB-ARBA"/>
</dbReference>
<dbReference type="AlphaFoldDB" id="A0AAD5SB25"/>
<evidence type="ECO:0000256" key="16">
    <source>
        <dbReference type="PIRNR" id="PIRNR038074"/>
    </source>
</evidence>
<evidence type="ECO:0000256" key="7">
    <source>
        <dbReference type="ARBA" id="ARBA00022723"/>
    </source>
</evidence>
<evidence type="ECO:0000256" key="10">
    <source>
        <dbReference type="ARBA" id="ARBA00022927"/>
    </source>
</evidence>
<keyword evidence="7" id="KW-0479">Metal-binding</keyword>
<evidence type="ECO:0000256" key="9">
    <source>
        <dbReference type="ARBA" id="ARBA00022833"/>
    </source>
</evidence>
<dbReference type="InterPro" id="IPR017375">
    <property type="entry name" value="PEX12"/>
</dbReference>
<dbReference type="InterPro" id="IPR013083">
    <property type="entry name" value="Znf_RING/FYVE/PHD"/>
</dbReference>
<keyword evidence="19" id="KW-0436">Ligase</keyword>
<dbReference type="Pfam" id="PF04757">
    <property type="entry name" value="Pex2_Pex12"/>
    <property type="match status" value="1"/>
</dbReference>
<evidence type="ECO:0000256" key="5">
    <source>
        <dbReference type="ARBA" id="ARBA00022448"/>
    </source>
</evidence>
<dbReference type="Proteomes" id="UP001212841">
    <property type="component" value="Unassembled WGS sequence"/>
</dbReference>
<organism evidence="19 20">
    <name type="scientific">Rhizophlyctis rosea</name>
    <dbReference type="NCBI Taxonomy" id="64517"/>
    <lineage>
        <taxon>Eukaryota</taxon>
        <taxon>Fungi</taxon>
        <taxon>Fungi incertae sedis</taxon>
        <taxon>Chytridiomycota</taxon>
        <taxon>Chytridiomycota incertae sedis</taxon>
        <taxon>Chytridiomycetes</taxon>
        <taxon>Rhizophlyctidales</taxon>
        <taxon>Rhizophlyctidaceae</taxon>
        <taxon>Rhizophlyctis</taxon>
    </lineage>
</organism>
<dbReference type="GO" id="GO:0016874">
    <property type="term" value="F:ligase activity"/>
    <property type="evidence" value="ECO:0007669"/>
    <property type="project" value="UniProtKB-KW"/>
</dbReference>
<dbReference type="GO" id="GO:0005778">
    <property type="term" value="C:peroxisomal membrane"/>
    <property type="evidence" value="ECO:0007669"/>
    <property type="project" value="UniProtKB-SubCell"/>
</dbReference>
<evidence type="ECO:0000256" key="17">
    <source>
        <dbReference type="SAM" id="MobiDB-lite"/>
    </source>
</evidence>
<dbReference type="Gene3D" id="3.30.40.10">
    <property type="entry name" value="Zinc/RING finger domain, C3HC4 (zinc finger)"/>
    <property type="match status" value="1"/>
</dbReference>
<keyword evidence="11" id="KW-1133">Transmembrane helix</keyword>
<comment type="subunit">
    <text evidence="15">Component of the PEX2-PEX10-PEX12 retrotranslocation channel, composed of PEX2, PEX10 and PEX12.</text>
</comment>
<keyword evidence="8" id="KW-0863">Zinc-finger</keyword>
<keyword evidence="13 16" id="KW-0576">Peroxisome</keyword>
<keyword evidence="12 16" id="KW-0472">Membrane</keyword>
<keyword evidence="10" id="KW-0653">Protein transport</keyword>
<feature type="domain" description="Pex N-terminal" evidence="18">
    <location>
        <begin position="25"/>
        <end position="278"/>
    </location>
</feature>
<proteinExistence type="inferred from homology"/>
<accession>A0AAD5SB25</accession>
<dbReference type="SUPFAM" id="SSF57850">
    <property type="entry name" value="RING/U-box"/>
    <property type="match status" value="1"/>
</dbReference>
<comment type="function">
    <text evidence="16">Component of a retrotranslocation channel required for peroxisome organization by mediating export of the PEX5 receptor from peroxisomes to the cytosol, thereby promoting PEX5 recycling.</text>
</comment>
<keyword evidence="9" id="KW-0862">Zinc</keyword>
<dbReference type="InterPro" id="IPR006845">
    <property type="entry name" value="Pex_N"/>
</dbReference>
<evidence type="ECO:0000256" key="6">
    <source>
        <dbReference type="ARBA" id="ARBA00022692"/>
    </source>
</evidence>
<sequence length="365" mass="42387">MENISNIGTTSDPYRPSLFELIAQERMRELLQPALRYILTVYAQRYPRYLLRVFNYSDEIYSLLMLIIEGHYLHVWQSSFAENFYGLKRVAVVDKETRAKLSPSQKRLSLFFLIGMPYIKQKLDESYEKLTGGAAAHIFGSLFDADSDRPENETMTQRIKRLGRNAFRHSYPYVNGIYNAAIFAYQIVYIYGKTDYYSPWLHFSRTAIQRISQKDLDEHEQSRKLTAAARSSALQSASGIGQMRHFIIRQISRGLDFLRYALPMSIFFLKFIEWWYASDYHKQKAFQPIPPPPDPIPPHPQGTPLPPESDTCPLCKRERTNSTTIPTGYVFCYPCIFAHVSENERCPVTLVPVKVDELRKIYSVT</sequence>
<evidence type="ECO:0000256" key="2">
    <source>
        <dbReference type="ARBA" id="ARBA00004906"/>
    </source>
</evidence>
<keyword evidence="6" id="KW-0812">Transmembrane</keyword>
<dbReference type="EMBL" id="JADGJD010000424">
    <property type="protein sequence ID" value="KAJ3051190.1"/>
    <property type="molecule type" value="Genomic_DNA"/>
</dbReference>
<evidence type="ECO:0000313" key="19">
    <source>
        <dbReference type="EMBL" id="KAJ3051190.1"/>
    </source>
</evidence>
<dbReference type="PANTHER" id="PTHR12888:SF0">
    <property type="entry name" value="PEROXISOME ASSEMBLY PROTEIN 12"/>
    <property type="match status" value="1"/>
</dbReference>
<dbReference type="CDD" id="cd16451">
    <property type="entry name" value="mRING_PEX12"/>
    <property type="match status" value="1"/>
</dbReference>